<gene>
    <name evidence="2" type="ORF">EV201_2697</name>
</gene>
<organism evidence="2 3">
    <name type="scientific">Ancylomarina subtilis</name>
    <dbReference type="NCBI Taxonomy" id="1639035"/>
    <lineage>
        <taxon>Bacteria</taxon>
        <taxon>Pseudomonadati</taxon>
        <taxon>Bacteroidota</taxon>
        <taxon>Bacteroidia</taxon>
        <taxon>Marinilabiliales</taxon>
        <taxon>Marinifilaceae</taxon>
        <taxon>Ancylomarina</taxon>
    </lineage>
</organism>
<dbReference type="EMBL" id="SHKN01000002">
    <property type="protein sequence ID" value="RZT93527.1"/>
    <property type="molecule type" value="Genomic_DNA"/>
</dbReference>
<dbReference type="PANTHER" id="PTHR43685:SF2">
    <property type="entry name" value="GLYCOSYLTRANSFERASE 2-LIKE DOMAIN-CONTAINING PROTEIN"/>
    <property type="match status" value="1"/>
</dbReference>
<dbReference type="Proteomes" id="UP000293562">
    <property type="component" value="Unassembled WGS sequence"/>
</dbReference>
<comment type="caution">
    <text evidence="2">The sequence shown here is derived from an EMBL/GenBank/DDBJ whole genome shotgun (WGS) entry which is preliminary data.</text>
</comment>
<feature type="domain" description="Glycosyltransferase 2-like" evidence="1">
    <location>
        <begin position="245"/>
        <end position="379"/>
    </location>
</feature>
<dbReference type="GO" id="GO:0016740">
    <property type="term" value="F:transferase activity"/>
    <property type="evidence" value="ECO:0007669"/>
    <property type="project" value="UniProtKB-KW"/>
</dbReference>
<dbReference type="RefSeq" id="WP_130308069.1">
    <property type="nucleotide sequence ID" value="NZ_SHKN01000002.1"/>
</dbReference>
<keyword evidence="3" id="KW-1185">Reference proteome</keyword>
<dbReference type="CDD" id="cd00761">
    <property type="entry name" value="Glyco_tranf_GTA_type"/>
    <property type="match status" value="1"/>
</dbReference>
<keyword evidence="2" id="KW-0808">Transferase</keyword>
<evidence type="ECO:0000313" key="2">
    <source>
        <dbReference type="EMBL" id="RZT93527.1"/>
    </source>
</evidence>
<dbReference type="OrthoDB" id="1110483at2"/>
<protein>
    <submittedName>
        <fullName evidence="2">Glycosyl transferase family 2</fullName>
    </submittedName>
</protein>
<dbReference type="AlphaFoldDB" id="A0A4Q7VCE3"/>
<dbReference type="PANTHER" id="PTHR43685">
    <property type="entry name" value="GLYCOSYLTRANSFERASE"/>
    <property type="match status" value="1"/>
</dbReference>
<dbReference type="Pfam" id="PF00535">
    <property type="entry name" value="Glycos_transf_2"/>
    <property type="match status" value="1"/>
</dbReference>
<dbReference type="SUPFAM" id="SSF53448">
    <property type="entry name" value="Nucleotide-diphospho-sugar transferases"/>
    <property type="match status" value="1"/>
</dbReference>
<evidence type="ECO:0000259" key="1">
    <source>
        <dbReference type="Pfam" id="PF00535"/>
    </source>
</evidence>
<dbReference type="InterPro" id="IPR050834">
    <property type="entry name" value="Glycosyltransf_2"/>
</dbReference>
<name>A0A4Q7VCE3_9BACT</name>
<dbReference type="InterPro" id="IPR001173">
    <property type="entry name" value="Glyco_trans_2-like"/>
</dbReference>
<reference evidence="2 3" key="1">
    <citation type="submission" date="2019-02" db="EMBL/GenBank/DDBJ databases">
        <title>Genomic Encyclopedia of Type Strains, Phase IV (KMG-IV): sequencing the most valuable type-strain genomes for metagenomic binning, comparative biology and taxonomic classification.</title>
        <authorList>
            <person name="Goeker M."/>
        </authorList>
    </citation>
    <scope>NUCLEOTIDE SEQUENCE [LARGE SCALE GENOMIC DNA]</scope>
    <source>
        <strain evidence="2 3">DSM 28825</strain>
    </source>
</reference>
<dbReference type="Gene3D" id="3.90.550.10">
    <property type="entry name" value="Spore Coat Polysaccharide Biosynthesis Protein SpsA, Chain A"/>
    <property type="match status" value="1"/>
</dbReference>
<proteinExistence type="predicted"/>
<dbReference type="InterPro" id="IPR029044">
    <property type="entry name" value="Nucleotide-diphossugar_trans"/>
</dbReference>
<sequence>MNQTITCFLPVGEQNETRNTIKELKSSKLVSEIFVVGDASFEMEGVTCLSTKSLFSGETIHKIAAKSTGNFSLIYTKTSALKLGQFALNRFVQVATDTQASLTYSDSKVIKNGQVENHPVIDYQEGSLRDDFDFGSLLFIDSKALKKAMISIDITNQYAALYSLRLALSEQSELIRIPEYLYTEEELDTRKSGEKIFDYVDPKNRDVQIEMETVCTEYLKQSGGYLEPKFTDVDFKSEYFKQEASVIIPVLNRVKTLEDAIKSVLSQKSEFEFNLIIVDNHSTDGTTELIQKYANQDKRIIHLIPERTDLGIGGCWNEAVHHESCGRFAIQLDSDDLYADETTIQQIIESFHKEKCAMVVGSYQMVNFKLEEIPPGLIDHKEWTPENGRNNALRINGLGAPRAFYTPILRETPLPNVNYGEDYALGLAISRKYQIGRIYKSLYLCRRWDENSDASLSIEKMNAHNTYKDRIRTIELKARRNLNRS</sequence>
<accession>A0A4Q7VCE3</accession>
<evidence type="ECO:0000313" key="3">
    <source>
        <dbReference type="Proteomes" id="UP000293562"/>
    </source>
</evidence>